<sequence>MMFRGRSPGVVLANRRRIFGLLSSLEETEISMVLAVLSLRLLRLTPRVSDPVAASREEDIRASTPLEGMDKERALVSFIRWQYRRAKSLGDAASWAAAAGTAATTAAAAAAAAAVDSKCDEAAEEPPVYVTLSDQLLGPSSSTQLHGLLKSLQHLVQMQQHTLRPAAPFLVFLFGEILQQLVSVKPEDNCVTTGVREIVREETDKPDAEEQQTERERALDEADDTTELIPGERRGEVASAAINARHRKHCIRIAIDALHRLFNAFPDFVGAWIMLLAPAANALQLLLATAVETGATGSSGDIKGGSKCPAVVRFVASWASNADYFVLYEQLLPKALPCLLGAIGSDPLLRFLQRSKRNTTPLLEVAIETALLLSFGGRTKEQQEEELRLSRREFNAMKHVNERRRRRTGYQSSSSDDSDEEEQNEQEKGFIESDKTGSLKTFKEAYEALQRQQQLQQERGIQVLLPHLSILLHGMELLLTARRGATARKQHEEQPATQQQQKQLQQQQQQQPLAASEGATAPPLQDPAQPQPLTQRRERLLLVGFKELQLLTRLAAYACADKGLQQASSVSKVSASDELAIPTTAKLVRLLLLSLPLRVRSGGAAARQQLTLAAIQGLLPSVASWRRSIASTSDAGSGTMQLRGLLRGLYEACCGLLECAEDLQCRAATAEVLLATELAACGCELPEAVLSTQIRDFAMKELSTYRRAEEEGEDASRTSAVSWLTPGGHLCNSLLQNALPSLLEESSGSSGSSTAAPPSSRALTRAATWRVSVALVMVCANLLKGGAYGAPEDQRPDVDMQMLVLLTVVENYLTPPALAGYTANASEEQQEFSAAGAKKDEDADAKERMHEQQKEAADTPQGVQKSAEAEPLQAQGSPMPPAPRLHLPASAFEPVVQHMLYLLSECSDDLTLQHVALTIVRKAAVALGAAASAAATRRTAAQFAAYQQPQQQQELQQDEEQEESDWGFAVAMQRLIMKSIIPHLHRLMRSVKEDSQRMALRALDALVRTLGPAGPLLPPPRAAARWMHL</sequence>
<proteinExistence type="predicted"/>
<name>U6KE62_9EIME</name>
<evidence type="ECO:0000313" key="2">
    <source>
        <dbReference type="EMBL" id="CDJ36310.1"/>
    </source>
</evidence>
<dbReference type="RefSeq" id="XP_037878599.1">
    <property type="nucleotide sequence ID" value="XM_038022745.1"/>
</dbReference>
<feature type="region of interest" description="Disordered" evidence="1">
    <location>
        <begin position="400"/>
        <end position="436"/>
    </location>
</feature>
<dbReference type="PANTHER" id="PTHR14312">
    <property type="entry name" value="CREB/ATF BZIP TRANSCRIPTION FACTOR"/>
    <property type="match status" value="1"/>
</dbReference>
<feature type="region of interest" description="Disordered" evidence="1">
    <location>
        <begin position="201"/>
        <end position="222"/>
    </location>
</feature>
<keyword evidence="3" id="KW-1185">Reference proteome</keyword>
<dbReference type="OrthoDB" id="360653at2759"/>
<evidence type="ECO:0000313" key="3">
    <source>
        <dbReference type="Proteomes" id="UP000030744"/>
    </source>
</evidence>
<accession>U6KE62</accession>
<protein>
    <submittedName>
        <fullName evidence="2">Uncharacterized protein</fullName>
    </submittedName>
</protein>
<feature type="compositionally biased region" description="Low complexity" evidence="1">
    <location>
        <begin position="498"/>
        <end position="511"/>
    </location>
</feature>
<dbReference type="VEuPathDB" id="ToxoDB:EMH_0076580"/>
<feature type="compositionally biased region" description="Basic and acidic residues" evidence="1">
    <location>
        <begin position="837"/>
        <end position="857"/>
    </location>
</feature>
<dbReference type="GO" id="GO:0005634">
    <property type="term" value="C:nucleus"/>
    <property type="evidence" value="ECO:0007669"/>
    <property type="project" value="TreeGrafter"/>
</dbReference>
<gene>
    <name evidence="2" type="ORF">EMH_0076580</name>
</gene>
<dbReference type="GeneID" id="60404304"/>
<dbReference type="GO" id="GO:0010468">
    <property type="term" value="P:regulation of gene expression"/>
    <property type="evidence" value="ECO:0007669"/>
    <property type="project" value="TreeGrafter"/>
</dbReference>
<feature type="region of interest" description="Disordered" evidence="1">
    <location>
        <begin position="485"/>
        <end position="531"/>
    </location>
</feature>
<dbReference type="AlphaFoldDB" id="U6KE62"/>
<dbReference type="PANTHER" id="PTHR14312:SF1">
    <property type="entry name" value="BASIC-LEUCINE ZIPPER TRANSCRIPTION FACTOR A"/>
    <property type="match status" value="1"/>
</dbReference>
<feature type="compositionally biased region" description="Low complexity" evidence="1">
    <location>
        <begin position="519"/>
        <end position="531"/>
    </location>
</feature>
<feature type="compositionally biased region" description="Basic and acidic residues" evidence="1">
    <location>
        <begin position="425"/>
        <end position="436"/>
    </location>
</feature>
<dbReference type="EMBL" id="HG735747">
    <property type="protein sequence ID" value="CDJ36310.1"/>
    <property type="molecule type" value="Genomic_DNA"/>
</dbReference>
<reference evidence="2" key="1">
    <citation type="submission" date="2013-10" db="EMBL/GenBank/DDBJ databases">
        <title>Genomic analysis of the causative agents of coccidiosis in chickens.</title>
        <authorList>
            <person name="Reid A.J."/>
            <person name="Blake D."/>
            <person name="Billington K."/>
            <person name="Browne H."/>
            <person name="Dunn M."/>
            <person name="Hung S."/>
            <person name="Kawahara F."/>
            <person name="Miranda-Saavedra D."/>
            <person name="Mourier T."/>
            <person name="Nagra H."/>
            <person name="Otto T.D."/>
            <person name="Rawlings N."/>
            <person name="Sanchez A."/>
            <person name="Sanders M."/>
            <person name="Subramaniam C."/>
            <person name="Tay Y."/>
            <person name="Dear P."/>
            <person name="Doerig C."/>
            <person name="Gruber A."/>
            <person name="Parkinson J."/>
            <person name="Shirley M."/>
            <person name="Wan K.L."/>
            <person name="Berriman M."/>
            <person name="Tomley F."/>
            <person name="Pain A."/>
        </authorList>
    </citation>
    <scope>NUCLEOTIDE SEQUENCE [LARGE SCALE GENOMIC DNA]</scope>
    <source>
        <strain evidence="2">Houghton</strain>
    </source>
</reference>
<feature type="compositionally biased region" description="Basic and acidic residues" evidence="1">
    <location>
        <begin position="201"/>
        <end position="220"/>
    </location>
</feature>
<reference evidence="2" key="2">
    <citation type="submission" date="2013-10" db="EMBL/GenBank/DDBJ databases">
        <authorList>
            <person name="Aslett M."/>
        </authorList>
    </citation>
    <scope>NUCLEOTIDE SEQUENCE [LARGE SCALE GENOMIC DNA]</scope>
    <source>
        <strain evidence="2">Houghton</strain>
    </source>
</reference>
<dbReference type="GO" id="GO:0043565">
    <property type="term" value="F:sequence-specific DNA binding"/>
    <property type="evidence" value="ECO:0007669"/>
    <property type="project" value="TreeGrafter"/>
</dbReference>
<feature type="region of interest" description="Disordered" evidence="1">
    <location>
        <begin position="829"/>
        <end position="886"/>
    </location>
</feature>
<organism evidence="2 3">
    <name type="scientific">Eimeria mitis</name>
    <dbReference type="NCBI Taxonomy" id="44415"/>
    <lineage>
        <taxon>Eukaryota</taxon>
        <taxon>Sar</taxon>
        <taxon>Alveolata</taxon>
        <taxon>Apicomplexa</taxon>
        <taxon>Conoidasida</taxon>
        <taxon>Coccidia</taxon>
        <taxon>Eucoccidiorida</taxon>
        <taxon>Eimeriorina</taxon>
        <taxon>Eimeriidae</taxon>
        <taxon>Eimeria</taxon>
    </lineage>
</organism>
<evidence type="ECO:0000256" key="1">
    <source>
        <dbReference type="SAM" id="MobiDB-lite"/>
    </source>
</evidence>
<dbReference type="Proteomes" id="UP000030744">
    <property type="component" value="Unassembled WGS sequence"/>
</dbReference>